<dbReference type="PANTHER" id="PTHR19446">
    <property type="entry name" value="REVERSE TRANSCRIPTASES"/>
    <property type="match status" value="1"/>
</dbReference>
<feature type="region of interest" description="Disordered" evidence="1">
    <location>
        <begin position="71"/>
        <end position="92"/>
    </location>
</feature>
<gene>
    <name evidence="4" type="ORF">OVN521_LOCUS29992</name>
    <name evidence="3" type="ORF">WKI299_LOCUS30238</name>
</gene>
<dbReference type="PROSITE" id="PS50878">
    <property type="entry name" value="RT_POL"/>
    <property type="match status" value="1"/>
</dbReference>
<evidence type="ECO:0000256" key="1">
    <source>
        <dbReference type="SAM" id="MobiDB-lite"/>
    </source>
</evidence>
<dbReference type="Proteomes" id="UP000663866">
    <property type="component" value="Unassembled WGS sequence"/>
</dbReference>
<comment type="caution">
    <text evidence="4">The sequence shown here is derived from an EMBL/GenBank/DDBJ whole genome shotgun (WGS) entry which is preliminary data.</text>
</comment>
<dbReference type="SUPFAM" id="SSF56219">
    <property type="entry name" value="DNase I-like"/>
    <property type="match status" value="1"/>
</dbReference>
<dbReference type="EMBL" id="CAJNRF010013652">
    <property type="protein sequence ID" value="CAF2150765.1"/>
    <property type="molecule type" value="Genomic_DNA"/>
</dbReference>
<feature type="region of interest" description="Disordered" evidence="1">
    <location>
        <begin position="1"/>
        <end position="52"/>
    </location>
</feature>
<protein>
    <recommendedName>
        <fullName evidence="2">Reverse transcriptase domain-containing protein</fullName>
    </recommendedName>
</protein>
<organism evidence="4 5">
    <name type="scientific">Rotaria magnacalcarata</name>
    <dbReference type="NCBI Taxonomy" id="392030"/>
    <lineage>
        <taxon>Eukaryota</taxon>
        <taxon>Metazoa</taxon>
        <taxon>Spiralia</taxon>
        <taxon>Gnathifera</taxon>
        <taxon>Rotifera</taxon>
        <taxon>Eurotatoria</taxon>
        <taxon>Bdelloidea</taxon>
        <taxon>Philodinida</taxon>
        <taxon>Philodinidae</taxon>
        <taxon>Rotaria</taxon>
    </lineage>
</organism>
<feature type="compositionally biased region" description="Polar residues" evidence="1">
    <location>
        <begin position="71"/>
        <end position="89"/>
    </location>
</feature>
<accession>A0A820G1W4</accession>
<feature type="compositionally biased region" description="Basic and acidic residues" evidence="1">
    <location>
        <begin position="43"/>
        <end position="52"/>
    </location>
</feature>
<reference evidence="4" key="1">
    <citation type="submission" date="2021-02" db="EMBL/GenBank/DDBJ databases">
        <authorList>
            <person name="Nowell W R."/>
        </authorList>
    </citation>
    <scope>NUCLEOTIDE SEQUENCE</scope>
</reference>
<keyword evidence="5" id="KW-1185">Reference proteome</keyword>
<sequence>MSNRGNKPHQLSTTISDQEENPDSRIDSPTTNQQQSKRNVSKRSKEGDDSFELEHRMVNVRIQYFNNSDFRQAPYTTTSGSTKNVSNPTARRPSFPPFRITFTVDETPSELSIIKDINKHCRISLSYGRYAAAGRNKSFLLYVNSSEQFDHLKDKNIWPMQISSLDCSIDLPSKVPSSYSIVAIGVPAQWNLAEFELDIKKHYPTIIKIEPLYVNGGIPISKVRIDFSSNEEVNKVIKNKRLLLDDENTSFAIQPYAAPLQILRCFNCQQYNDHIAINCPHKDNPTCFHCGQNHAYNPHCCNKICCANCHKDHLTGSPNCPIKIDERRKYQNSIISSINNKIKQQTFSSSVWATNEHQRNLTGLTSNSIETVQARVDTSAFLDISMKLDLLMIKIEHLTSEQAKMNSSINHANQLINSCNKQINETKEFLMNRLCPFVCELSDAFLRKNKQQQNQLFLAHDHMFHCQILHLMNPSAITFKPNQKKSYPILTDLLTKAELNIFQDLLHEWTDTPTLDLLLDNWSNYRDKTDSMMSIKQNVSLLLLNVSSLNRYLIDVINLIDSMQPPIVVLNGTHHDENSVKQFIPHFFNFNVFSMKGSNVFGGVLIAVHRSIRSQRVAKFNNLPNIIVLEIGSDTGMFQLVTCYSPPAESIPLDLFDRLLQHNHWINELGILPAQQTGFRPGHNMAVRIVAIIDQIGKSLEKNTAAAALFVDFRTAFNQLWFNGLWLKLSNLQCPLYLIAWLRHYLKGRKAYINIKSTSSTMFNLSKGVPQGSCIGPVLFIIYHHDILEALSTIHWKHLFADDLAVLFSPSPYMSSSNMINTLTEQIKLVLLRLIKY</sequence>
<feature type="compositionally biased region" description="Polar residues" evidence="1">
    <location>
        <begin position="1"/>
        <end position="16"/>
    </location>
</feature>
<evidence type="ECO:0000313" key="3">
    <source>
        <dbReference type="EMBL" id="CAF2150765.1"/>
    </source>
</evidence>
<feature type="compositionally biased region" description="Polar residues" evidence="1">
    <location>
        <begin position="27"/>
        <end position="38"/>
    </location>
</feature>
<dbReference type="InterPro" id="IPR036691">
    <property type="entry name" value="Endo/exonu/phosph_ase_sf"/>
</dbReference>
<proteinExistence type="predicted"/>
<dbReference type="AlphaFoldDB" id="A0A820G1W4"/>
<dbReference type="EMBL" id="CAJOBG010009578">
    <property type="protein sequence ID" value="CAF4269137.1"/>
    <property type="molecule type" value="Genomic_DNA"/>
</dbReference>
<dbReference type="Proteomes" id="UP000663856">
    <property type="component" value="Unassembled WGS sequence"/>
</dbReference>
<dbReference type="Gene3D" id="3.60.10.10">
    <property type="entry name" value="Endonuclease/exonuclease/phosphatase"/>
    <property type="match status" value="1"/>
</dbReference>
<evidence type="ECO:0000313" key="5">
    <source>
        <dbReference type="Proteomes" id="UP000663866"/>
    </source>
</evidence>
<dbReference type="Pfam" id="PF00078">
    <property type="entry name" value="RVT_1"/>
    <property type="match status" value="1"/>
</dbReference>
<evidence type="ECO:0000259" key="2">
    <source>
        <dbReference type="PROSITE" id="PS50878"/>
    </source>
</evidence>
<evidence type="ECO:0000313" key="4">
    <source>
        <dbReference type="EMBL" id="CAF4269137.1"/>
    </source>
</evidence>
<name>A0A820G1W4_9BILA</name>
<dbReference type="InterPro" id="IPR000477">
    <property type="entry name" value="RT_dom"/>
</dbReference>
<feature type="domain" description="Reverse transcriptase" evidence="2">
    <location>
        <begin position="611"/>
        <end position="837"/>
    </location>
</feature>